<evidence type="ECO:0000313" key="3">
    <source>
        <dbReference type="Proteomes" id="UP000006790"/>
    </source>
</evidence>
<name>G8JTK2_ERECY</name>
<dbReference type="Proteomes" id="UP000006790">
    <property type="component" value="Chromosome 4"/>
</dbReference>
<reference evidence="3" key="1">
    <citation type="journal article" date="2012" name="G3 (Bethesda)">
        <title>Pichia sorbitophila, an interspecies yeast hybrid reveals early steps of genome resolution following polyploidization.</title>
        <authorList>
            <person name="Leh Louis V."/>
            <person name="Despons L."/>
            <person name="Friedrich A."/>
            <person name="Martin T."/>
            <person name="Durrens P."/>
            <person name="Casaregola S."/>
            <person name="Neuveglise C."/>
            <person name="Fairhead C."/>
            <person name="Marck C."/>
            <person name="Cruz J.A."/>
            <person name="Straub M.L."/>
            <person name="Kugler V."/>
            <person name="Sacerdot C."/>
            <person name="Uzunov Z."/>
            <person name="Thierry A."/>
            <person name="Weiss S."/>
            <person name="Bleykasten C."/>
            <person name="De Montigny J."/>
            <person name="Jacques N."/>
            <person name="Jung P."/>
            <person name="Lemaire M."/>
            <person name="Mallet S."/>
            <person name="Morel G."/>
            <person name="Richard G.F."/>
            <person name="Sarkar A."/>
            <person name="Savel G."/>
            <person name="Schacherer J."/>
            <person name="Seret M.L."/>
            <person name="Talla E."/>
            <person name="Samson G."/>
            <person name="Jubin C."/>
            <person name="Poulain J."/>
            <person name="Vacherie B."/>
            <person name="Barbe V."/>
            <person name="Pelletier E."/>
            <person name="Sherman D.J."/>
            <person name="Westhof E."/>
            <person name="Weissenbach J."/>
            <person name="Baret P.V."/>
            <person name="Wincker P."/>
            <person name="Gaillardin C."/>
            <person name="Dujon B."/>
            <person name="Souciet J.L."/>
        </authorList>
    </citation>
    <scope>NUCLEOTIDE SEQUENCE [LARGE SCALE GENOMIC DNA]</scope>
    <source>
        <strain evidence="3">CBS 270.75 / DBVPG 7215 / KCTC 17166 / NRRL Y-17582</strain>
    </source>
</reference>
<dbReference type="GO" id="GO:0003677">
    <property type="term" value="F:DNA binding"/>
    <property type="evidence" value="ECO:0007669"/>
    <property type="project" value="EnsemblFungi"/>
</dbReference>
<dbReference type="GeneID" id="11472509"/>
<proteinExistence type="predicted"/>
<gene>
    <name evidence="2" type="ordered locus">Ecym_4292</name>
</gene>
<dbReference type="EMBL" id="CP002500">
    <property type="protein sequence ID" value="AET39355.1"/>
    <property type="molecule type" value="Genomic_DNA"/>
</dbReference>
<feature type="region of interest" description="Disordered" evidence="1">
    <location>
        <begin position="540"/>
        <end position="576"/>
    </location>
</feature>
<dbReference type="FunCoup" id="G8JTK2">
    <property type="interactions" value="212"/>
</dbReference>
<sequence>MGTIKKEVKQARVVDWEKYAGDDIVGQLRKQSIVEVDPPESLKRQWYYNYGVGWLYNVCWSYWTADVGKAMWKEVRFEEKLLLADMNEVGPLVNGEEEGNLYYQVLLQLLRTVSQNKQAVFEDWDVTMKYHLQEETGLEFYSGDVRFLELSAAEQFEVIYRLIKLIERKSVVFRNYLLNNEHLFKFPQIWMDEFTSLFVLPGGKIIKKQIRVPKDSELKIPIKLRNCTVRYEDDDGKSLEVVHYDYSQEIDSYLQDVKVNYMVESYNWKTFLDYIGSYEEGEFREFFCSLISYAAANELYGAKLWNSRIKERSMQELITRRKRSSRLVAREEETQRKQLEKTWNDKLDERSKFIRFRHKLVVKRSKKIKDALWSLLWDKFEYDSKFEKIRRRTADSVPNGETLLPESSATTDLLSAAEAYVLEHGATYLSKIITIDNAENPLIMQTEELPDELCITKSDLTKLANHGIPVDSFQEDNKDWYFQCVCNIESGVNIDPESKIFSGYNLVCCDSCLRWQHWECQDKAVVDILSRGHDKPLTAKDFSLVPMGPTHQQRRTSRRAAAGGEVEQDTERPTMRRKFPGESEVFICGWCIAKLEQDIRSVFKSELISTRAKQKKQAEDRERRKKLKEEKKRQEELQKKQQMAAVMMKQGSIPLPLSSVNSDSTFERTISSGAAPSASIYTQNGQTPPQKQQLQLQQQQKQKLKLKLQQPISLLPQQQQPRQPQLASWQIQRPLQQSTYPRLMNPLQNMISSHTPERETVIQDNQKHPHQPQLQLKKPRLQEPHLQEPHVQQQPSQPQPQSFLPNQQPQSSQNVVSSPNLNNDSRPTHSSASTTSIASGGTTCSTDTYL</sequence>
<dbReference type="RefSeq" id="XP_003646172.1">
    <property type="nucleotide sequence ID" value="XM_003646124.1"/>
</dbReference>
<dbReference type="GO" id="GO:0036437">
    <property type="term" value="C:Isw1b complex"/>
    <property type="evidence" value="ECO:0007669"/>
    <property type="project" value="EnsemblFungi"/>
</dbReference>
<evidence type="ECO:0000256" key="1">
    <source>
        <dbReference type="SAM" id="MobiDB-lite"/>
    </source>
</evidence>
<dbReference type="InParanoid" id="G8JTK2"/>
<dbReference type="eggNOG" id="ENOG502QPXN">
    <property type="taxonomic scope" value="Eukaryota"/>
</dbReference>
<dbReference type="HOGENOM" id="CLU_016629_0_0_1"/>
<dbReference type="OrthoDB" id="303107at2759"/>
<dbReference type="GO" id="GO:0031491">
    <property type="term" value="F:nucleosome binding"/>
    <property type="evidence" value="ECO:0007669"/>
    <property type="project" value="EnsemblFungi"/>
</dbReference>
<feature type="compositionally biased region" description="Low complexity" evidence="1">
    <location>
        <begin position="792"/>
        <end position="850"/>
    </location>
</feature>
<dbReference type="AlphaFoldDB" id="G8JTK2"/>
<dbReference type="InterPro" id="IPR011011">
    <property type="entry name" value="Znf_FYVE_PHD"/>
</dbReference>
<evidence type="ECO:0000313" key="2">
    <source>
        <dbReference type="EMBL" id="AET39355.1"/>
    </source>
</evidence>
<accession>G8JTK2</accession>
<dbReference type="STRING" id="931890.G8JTK2"/>
<dbReference type="SUPFAM" id="SSF57903">
    <property type="entry name" value="FYVE/PHD zinc finger"/>
    <property type="match status" value="1"/>
</dbReference>
<feature type="compositionally biased region" description="Basic and acidic residues" evidence="1">
    <location>
        <begin position="616"/>
        <end position="639"/>
    </location>
</feature>
<dbReference type="GO" id="GO:0006338">
    <property type="term" value="P:chromatin remodeling"/>
    <property type="evidence" value="ECO:0007669"/>
    <property type="project" value="EnsemblFungi"/>
</dbReference>
<dbReference type="Gene3D" id="3.30.40.10">
    <property type="entry name" value="Zinc/RING finger domain, C3HC4 (zinc finger)"/>
    <property type="match status" value="1"/>
</dbReference>
<feature type="region of interest" description="Disordered" evidence="1">
    <location>
        <begin position="610"/>
        <end position="645"/>
    </location>
</feature>
<organism evidence="2 3">
    <name type="scientific">Eremothecium cymbalariae (strain CBS 270.75 / DBVPG 7215 / KCTC 17166 / NRRL Y-17582)</name>
    <name type="common">Yeast</name>
    <dbReference type="NCBI Taxonomy" id="931890"/>
    <lineage>
        <taxon>Eukaryota</taxon>
        <taxon>Fungi</taxon>
        <taxon>Dikarya</taxon>
        <taxon>Ascomycota</taxon>
        <taxon>Saccharomycotina</taxon>
        <taxon>Saccharomycetes</taxon>
        <taxon>Saccharomycetales</taxon>
        <taxon>Saccharomycetaceae</taxon>
        <taxon>Eremothecium</taxon>
    </lineage>
</organism>
<feature type="region of interest" description="Disordered" evidence="1">
    <location>
        <begin position="784"/>
        <end position="850"/>
    </location>
</feature>
<feature type="region of interest" description="Disordered" evidence="1">
    <location>
        <begin position="678"/>
        <end position="698"/>
    </location>
</feature>
<dbReference type="GO" id="GO:0016887">
    <property type="term" value="F:ATP hydrolysis activity"/>
    <property type="evidence" value="ECO:0007669"/>
    <property type="project" value="EnsemblFungi"/>
</dbReference>
<dbReference type="KEGG" id="erc:Ecym_4292"/>
<keyword evidence="3" id="KW-1185">Reference proteome</keyword>
<feature type="compositionally biased region" description="Low complexity" evidence="1">
    <location>
        <begin position="686"/>
        <end position="698"/>
    </location>
</feature>
<dbReference type="InterPro" id="IPR013083">
    <property type="entry name" value="Znf_RING/FYVE/PHD"/>
</dbReference>
<dbReference type="OMA" id="WQHWECQ"/>
<protein>
    <submittedName>
        <fullName evidence="2">Uncharacterized protein</fullName>
    </submittedName>
</protein>